<name>A0AAE0DUP1_9ROSI</name>
<proteinExistence type="predicted"/>
<organism evidence="1 2">
    <name type="scientific">Dipteronia sinensis</name>
    <dbReference type="NCBI Taxonomy" id="43782"/>
    <lineage>
        <taxon>Eukaryota</taxon>
        <taxon>Viridiplantae</taxon>
        <taxon>Streptophyta</taxon>
        <taxon>Embryophyta</taxon>
        <taxon>Tracheophyta</taxon>
        <taxon>Spermatophyta</taxon>
        <taxon>Magnoliopsida</taxon>
        <taxon>eudicotyledons</taxon>
        <taxon>Gunneridae</taxon>
        <taxon>Pentapetalae</taxon>
        <taxon>rosids</taxon>
        <taxon>malvids</taxon>
        <taxon>Sapindales</taxon>
        <taxon>Sapindaceae</taxon>
        <taxon>Hippocastanoideae</taxon>
        <taxon>Acereae</taxon>
        <taxon>Dipteronia</taxon>
    </lineage>
</organism>
<evidence type="ECO:0000313" key="1">
    <source>
        <dbReference type="EMBL" id="KAK3189323.1"/>
    </source>
</evidence>
<keyword evidence="2" id="KW-1185">Reference proteome</keyword>
<dbReference type="Proteomes" id="UP001281410">
    <property type="component" value="Unassembled WGS sequence"/>
</dbReference>
<protein>
    <recommendedName>
        <fullName evidence="3">Reverse transcriptase</fullName>
    </recommendedName>
</protein>
<reference evidence="1" key="1">
    <citation type="journal article" date="2023" name="Plant J.">
        <title>Genome sequences and population genomics provide insights into the demographic history, inbreeding, and mutation load of two 'living fossil' tree species of Dipteronia.</title>
        <authorList>
            <person name="Feng Y."/>
            <person name="Comes H.P."/>
            <person name="Chen J."/>
            <person name="Zhu S."/>
            <person name="Lu R."/>
            <person name="Zhang X."/>
            <person name="Li P."/>
            <person name="Qiu J."/>
            <person name="Olsen K.M."/>
            <person name="Qiu Y."/>
        </authorList>
    </citation>
    <scope>NUCLEOTIDE SEQUENCE</scope>
    <source>
        <strain evidence="1">NBL</strain>
    </source>
</reference>
<dbReference type="AlphaFoldDB" id="A0AAE0DUP1"/>
<dbReference type="EMBL" id="JANJYJ010000009">
    <property type="protein sequence ID" value="KAK3189323.1"/>
    <property type="molecule type" value="Genomic_DNA"/>
</dbReference>
<accession>A0AAE0DUP1</accession>
<evidence type="ECO:0008006" key="3">
    <source>
        <dbReference type="Google" id="ProtNLM"/>
    </source>
</evidence>
<sequence>MAIKLDMSKAYDRVELDFLEKVMSRLGFLNGWIHRIMSFVTMVSFSSLVNGRVCVPVIPSRGLR</sequence>
<comment type="caution">
    <text evidence="1">The sequence shown here is derived from an EMBL/GenBank/DDBJ whole genome shotgun (WGS) entry which is preliminary data.</text>
</comment>
<gene>
    <name evidence="1" type="ORF">Dsin_028884</name>
</gene>
<evidence type="ECO:0000313" key="2">
    <source>
        <dbReference type="Proteomes" id="UP001281410"/>
    </source>
</evidence>